<evidence type="ECO:0000256" key="1">
    <source>
        <dbReference type="SAM" id="MobiDB-lite"/>
    </source>
</evidence>
<protein>
    <submittedName>
        <fullName evidence="4">Pilus assembly protein</fullName>
    </submittedName>
</protein>
<feature type="region of interest" description="Disordered" evidence="1">
    <location>
        <begin position="1"/>
        <end position="22"/>
    </location>
</feature>
<accession>A0A3P3G6B0</accession>
<proteinExistence type="predicted"/>
<dbReference type="Pfam" id="PF07811">
    <property type="entry name" value="TadE"/>
    <property type="match status" value="1"/>
</dbReference>
<keyword evidence="2" id="KW-0472">Membrane</keyword>
<dbReference type="InterPro" id="IPR012495">
    <property type="entry name" value="TadE-like_dom"/>
</dbReference>
<keyword evidence="2" id="KW-0812">Transmembrane</keyword>
<feature type="domain" description="TadE-like" evidence="3">
    <location>
        <begin position="29"/>
        <end position="71"/>
    </location>
</feature>
<evidence type="ECO:0000313" key="4">
    <source>
        <dbReference type="EMBL" id="RRI06364.1"/>
    </source>
</evidence>
<evidence type="ECO:0000259" key="3">
    <source>
        <dbReference type="Pfam" id="PF07811"/>
    </source>
</evidence>
<dbReference type="EMBL" id="RQXT01000003">
    <property type="protein sequence ID" value="RRI06364.1"/>
    <property type="molecule type" value="Genomic_DNA"/>
</dbReference>
<feature type="transmembrane region" description="Helical" evidence="2">
    <location>
        <begin position="32"/>
        <end position="50"/>
    </location>
</feature>
<name>A0A3P3G6B0_9HYPH</name>
<gene>
    <name evidence="4" type="ORF">EH240_03565</name>
</gene>
<organism evidence="4 5">
    <name type="scientific">Mesorhizobium tamadayense</name>
    <dbReference type="NCBI Taxonomy" id="425306"/>
    <lineage>
        <taxon>Bacteria</taxon>
        <taxon>Pseudomonadati</taxon>
        <taxon>Pseudomonadota</taxon>
        <taxon>Alphaproteobacteria</taxon>
        <taxon>Hyphomicrobiales</taxon>
        <taxon>Phyllobacteriaceae</taxon>
        <taxon>Mesorhizobium</taxon>
    </lineage>
</organism>
<sequence>MSKDPASEGGMDGKARAKPRHGFFSDRRGSTALEFAMLAMPFALLVFAILESCISFAGQEVMANATDDIARQLRTGQIRKADVTEASIKTLICDRLEIMVATNCLGSGSNASLLVDLREYATFADAAAAGFKIVDRDIVLTQGAGSTSFTVSPGLAESKNMLRVFYKWPVMTDFLAKQMANLKDGKTLHFASVTWQNEPFDN</sequence>
<feature type="compositionally biased region" description="Basic and acidic residues" evidence="1">
    <location>
        <begin position="1"/>
        <end position="15"/>
    </location>
</feature>
<dbReference type="AlphaFoldDB" id="A0A3P3G6B0"/>
<dbReference type="RefSeq" id="WP_124996044.1">
    <property type="nucleotide sequence ID" value="NZ_RQXT01000003.1"/>
</dbReference>
<keyword evidence="2" id="KW-1133">Transmembrane helix</keyword>
<dbReference type="OrthoDB" id="7990385at2"/>
<evidence type="ECO:0000256" key="2">
    <source>
        <dbReference type="SAM" id="Phobius"/>
    </source>
</evidence>
<reference evidence="4 5" key="1">
    <citation type="submission" date="2018-11" db="EMBL/GenBank/DDBJ databases">
        <title>the genome of Mesorhizobium tamadayense DSM 28320.</title>
        <authorList>
            <person name="Gao J."/>
        </authorList>
    </citation>
    <scope>NUCLEOTIDE SEQUENCE [LARGE SCALE GENOMIC DNA]</scope>
    <source>
        <strain evidence="4 5">DSM 28320</strain>
    </source>
</reference>
<comment type="caution">
    <text evidence="4">The sequence shown here is derived from an EMBL/GenBank/DDBJ whole genome shotgun (WGS) entry which is preliminary data.</text>
</comment>
<keyword evidence="5" id="KW-1185">Reference proteome</keyword>
<dbReference type="Proteomes" id="UP000273786">
    <property type="component" value="Unassembled WGS sequence"/>
</dbReference>
<evidence type="ECO:0000313" key="5">
    <source>
        <dbReference type="Proteomes" id="UP000273786"/>
    </source>
</evidence>